<dbReference type="RefSeq" id="WP_102735982.1">
    <property type="nucleotide sequence ID" value="NZ_PJKN01000006.1"/>
</dbReference>
<organism evidence="1 2">
    <name type="scientific">Akkermansia muciniphila</name>
    <dbReference type="NCBI Taxonomy" id="239935"/>
    <lineage>
        <taxon>Bacteria</taxon>
        <taxon>Pseudomonadati</taxon>
        <taxon>Verrucomicrobiota</taxon>
        <taxon>Verrucomicrobiia</taxon>
        <taxon>Verrucomicrobiales</taxon>
        <taxon>Akkermansiaceae</taxon>
        <taxon>Akkermansia</taxon>
    </lineage>
</organism>
<gene>
    <name evidence="1" type="ORF">CXU09_10030</name>
</gene>
<name>A0AAP8NL01_9BACT</name>
<evidence type="ECO:0000313" key="1">
    <source>
        <dbReference type="EMBL" id="PNC53934.1"/>
    </source>
</evidence>
<comment type="caution">
    <text evidence="1">The sequence shown here is derived from an EMBL/GenBank/DDBJ whole genome shotgun (WGS) entry which is preliminary data.</text>
</comment>
<dbReference type="Proteomes" id="UP000235914">
    <property type="component" value="Unassembled WGS sequence"/>
</dbReference>
<evidence type="ECO:0008006" key="3">
    <source>
        <dbReference type="Google" id="ProtNLM"/>
    </source>
</evidence>
<reference evidence="1 2" key="1">
    <citation type="journal article" date="2017" name="BMC Genomics">
        <title>Genome sequencing of 39 Akkermansia muciniphila isolates reveals its population structure, genomic and functional diverisity, and global distribution in mammalian gut microbiotas.</title>
        <authorList>
            <person name="Guo X."/>
            <person name="Li S."/>
            <person name="Zhang J."/>
            <person name="Wu F."/>
            <person name="Li X."/>
            <person name="Wu D."/>
            <person name="Zhang M."/>
            <person name="Ou Z."/>
            <person name="Jie Z."/>
            <person name="Yan Q."/>
            <person name="Li P."/>
            <person name="Yi J."/>
            <person name="Peng Y."/>
        </authorList>
    </citation>
    <scope>NUCLEOTIDE SEQUENCE [LARGE SCALE GENOMIC DNA]</scope>
    <source>
        <strain evidence="1 2">GP43</strain>
    </source>
</reference>
<dbReference type="CDD" id="cd00118">
    <property type="entry name" value="LysM"/>
    <property type="match status" value="1"/>
</dbReference>
<proteinExistence type="predicted"/>
<dbReference type="InterPro" id="IPR018392">
    <property type="entry name" value="LysM"/>
</dbReference>
<protein>
    <recommendedName>
        <fullName evidence="3">LysM domain-containing protein</fullName>
    </recommendedName>
</protein>
<sequence>MTSSAKVFFSLLTAAFCAQGILADGENYSLWPRRPEALAEARRLMDRGSLPKALELLQPLAEQGGVVGKEAKELIGRLRIRQLLDPNGPDVKKYTVRKGDSWIRMVRKLGCSQAMVVHLNGLMDIPALHTGDVFKYRPLDFHVVVNVPEKEICLYDGTDFVKGYPILSMKDGGKKNVETTVKDEQAPVSIYSRQFPSADKTLVLAAGGYVIDAARGTPRSPGFYLSRQDCNELAMLTRPGTKVTILRGKGEEP</sequence>
<evidence type="ECO:0000313" key="2">
    <source>
        <dbReference type="Proteomes" id="UP000235914"/>
    </source>
</evidence>
<accession>A0AAP8NL01</accession>
<dbReference type="AlphaFoldDB" id="A0AAP8NL01"/>
<dbReference type="EMBL" id="PJKN01000006">
    <property type="protein sequence ID" value="PNC53934.1"/>
    <property type="molecule type" value="Genomic_DNA"/>
</dbReference>